<evidence type="ECO:0000313" key="2">
    <source>
        <dbReference type="Proteomes" id="UP000299102"/>
    </source>
</evidence>
<dbReference type="EMBL" id="BGZK01000467">
    <property type="protein sequence ID" value="GBP45228.1"/>
    <property type="molecule type" value="Genomic_DNA"/>
</dbReference>
<gene>
    <name evidence="1" type="ORF">EVAR_28975_1</name>
</gene>
<dbReference type="Proteomes" id="UP000299102">
    <property type="component" value="Unassembled WGS sequence"/>
</dbReference>
<protein>
    <submittedName>
        <fullName evidence="1">Uncharacterized protein</fullName>
    </submittedName>
</protein>
<reference evidence="1 2" key="1">
    <citation type="journal article" date="2019" name="Commun. Biol.">
        <title>The bagworm genome reveals a unique fibroin gene that provides high tensile strength.</title>
        <authorList>
            <person name="Kono N."/>
            <person name="Nakamura H."/>
            <person name="Ohtoshi R."/>
            <person name="Tomita M."/>
            <person name="Numata K."/>
            <person name="Arakawa K."/>
        </authorList>
    </citation>
    <scope>NUCLEOTIDE SEQUENCE [LARGE SCALE GENOMIC DNA]</scope>
</reference>
<organism evidence="1 2">
    <name type="scientific">Eumeta variegata</name>
    <name type="common">Bagworm moth</name>
    <name type="synonym">Eumeta japonica</name>
    <dbReference type="NCBI Taxonomy" id="151549"/>
    <lineage>
        <taxon>Eukaryota</taxon>
        <taxon>Metazoa</taxon>
        <taxon>Ecdysozoa</taxon>
        <taxon>Arthropoda</taxon>
        <taxon>Hexapoda</taxon>
        <taxon>Insecta</taxon>
        <taxon>Pterygota</taxon>
        <taxon>Neoptera</taxon>
        <taxon>Endopterygota</taxon>
        <taxon>Lepidoptera</taxon>
        <taxon>Glossata</taxon>
        <taxon>Ditrysia</taxon>
        <taxon>Tineoidea</taxon>
        <taxon>Psychidae</taxon>
        <taxon>Oiketicinae</taxon>
        <taxon>Eumeta</taxon>
    </lineage>
</organism>
<evidence type="ECO:0000313" key="1">
    <source>
        <dbReference type="EMBL" id="GBP45228.1"/>
    </source>
</evidence>
<dbReference type="AlphaFoldDB" id="A0A4C1W1P6"/>
<sequence>MTDVKEEFWCSIQELDGVAWDALPLMDRRSSKRPESLLITLASDLRCALKRMFCITRTPRRSDSVRLRSSTEEWPQMNCKDVILYLCRIRRRVKKISYWIKYL</sequence>
<proteinExistence type="predicted"/>
<name>A0A4C1W1P6_EUMVA</name>
<comment type="caution">
    <text evidence="1">The sequence shown here is derived from an EMBL/GenBank/DDBJ whole genome shotgun (WGS) entry which is preliminary data.</text>
</comment>
<keyword evidence="2" id="KW-1185">Reference proteome</keyword>
<accession>A0A4C1W1P6</accession>